<keyword evidence="2" id="KW-1185">Reference proteome</keyword>
<sequence>MSSLKAIDKRVAKRRQVYKAVLSNPFVNEEQLWPHVKDQQLVQELLQKHVLNKLQHLREMNIPKQEWPFDSITDFNEVYSYLSQKDSNEEVLLFVCNKDPDVPSVMLQQIPLMSYISSIKVTLIQLPKGSLAMIQKFIDLPYGLLLLPTKHLDPIFLQQIHEQVLKQDLPWLAPLKYKSTDIKLVKSSAPLK</sequence>
<dbReference type="GO" id="GO:0000172">
    <property type="term" value="C:ribonuclease MRP complex"/>
    <property type="evidence" value="ECO:0007669"/>
    <property type="project" value="TreeGrafter"/>
</dbReference>
<dbReference type="GO" id="GO:0008033">
    <property type="term" value="P:tRNA processing"/>
    <property type="evidence" value="ECO:0007669"/>
    <property type="project" value="InterPro"/>
</dbReference>
<dbReference type="PANTHER" id="PTHR28272">
    <property type="entry name" value="RIBONUCLEASES P/MRP PROTEIN SUBUNIT POP3"/>
    <property type="match status" value="1"/>
</dbReference>
<evidence type="ECO:0000313" key="1">
    <source>
        <dbReference type="EMBL" id="SMN19528.1"/>
    </source>
</evidence>
<protein>
    <submittedName>
        <fullName evidence="1">Similar to Saccharomyces cerevisiae YNL282W POP3 Subunit of both RNase MRP and nuclear RNase P</fullName>
    </submittedName>
</protein>
<dbReference type="AlphaFoldDB" id="A0A1X7R1I6"/>
<dbReference type="OrthoDB" id="20109at2759"/>
<dbReference type="GO" id="GO:0004526">
    <property type="term" value="F:ribonuclease P activity"/>
    <property type="evidence" value="ECO:0007669"/>
    <property type="project" value="TreeGrafter"/>
</dbReference>
<dbReference type="GO" id="GO:0005829">
    <property type="term" value="C:cytosol"/>
    <property type="evidence" value="ECO:0007669"/>
    <property type="project" value="TreeGrafter"/>
</dbReference>
<dbReference type="InterPro" id="IPR013241">
    <property type="entry name" value="RNase_P_Pop3"/>
</dbReference>
<dbReference type="GO" id="GO:0005655">
    <property type="term" value="C:nucleolar ribonuclease P complex"/>
    <property type="evidence" value="ECO:0007669"/>
    <property type="project" value="TreeGrafter"/>
</dbReference>
<proteinExistence type="predicted"/>
<organism evidence="1 2">
    <name type="scientific">Maudiozyma saulgeensis</name>
    <dbReference type="NCBI Taxonomy" id="1789683"/>
    <lineage>
        <taxon>Eukaryota</taxon>
        <taxon>Fungi</taxon>
        <taxon>Dikarya</taxon>
        <taxon>Ascomycota</taxon>
        <taxon>Saccharomycotina</taxon>
        <taxon>Saccharomycetes</taxon>
        <taxon>Saccharomycetales</taxon>
        <taxon>Saccharomycetaceae</taxon>
        <taxon>Maudiozyma</taxon>
    </lineage>
</organism>
<name>A0A1X7R1I6_9SACH</name>
<dbReference type="GO" id="GO:0034965">
    <property type="term" value="P:intronic box C/D snoRNA processing"/>
    <property type="evidence" value="ECO:0007669"/>
    <property type="project" value="TreeGrafter"/>
</dbReference>
<dbReference type="GO" id="GO:0000171">
    <property type="term" value="F:ribonuclease MRP activity"/>
    <property type="evidence" value="ECO:0007669"/>
    <property type="project" value="TreeGrafter"/>
</dbReference>
<dbReference type="GO" id="GO:0006364">
    <property type="term" value="P:rRNA processing"/>
    <property type="evidence" value="ECO:0007669"/>
    <property type="project" value="InterPro"/>
</dbReference>
<dbReference type="EMBL" id="FXLY01000004">
    <property type="protein sequence ID" value="SMN19528.1"/>
    <property type="molecule type" value="Genomic_DNA"/>
</dbReference>
<dbReference type="Pfam" id="PF08228">
    <property type="entry name" value="RNase_P_pop3"/>
    <property type="match status" value="1"/>
</dbReference>
<reference evidence="1 2" key="1">
    <citation type="submission" date="2017-04" db="EMBL/GenBank/DDBJ databases">
        <authorList>
            <person name="Afonso C.L."/>
            <person name="Miller P.J."/>
            <person name="Scott M.A."/>
            <person name="Spackman E."/>
            <person name="Goraichik I."/>
            <person name="Dimitrov K.M."/>
            <person name="Suarez D.L."/>
            <person name="Swayne D.E."/>
        </authorList>
    </citation>
    <scope>NUCLEOTIDE SEQUENCE [LARGE SCALE GENOMIC DNA]</scope>
</reference>
<evidence type="ECO:0000313" key="2">
    <source>
        <dbReference type="Proteomes" id="UP000196158"/>
    </source>
</evidence>
<accession>A0A1X7R1I6</accession>
<dbReference type="STRING" id="1789683.A0A1X7R1I6"/>
<dbReference type="Proteomes" id="UP000196158">
    <property type="component" value="Unassembled WGS sequence"/>
</dbReference>
<dbReference type="PANTHER" id="PTHR28272:SF1">
    <property type="entry name" value="RIBONUCLEASES P_MRP PROTEIN SUBUNIT POP3"/>
    <property type="match status" value="1"/>
</dbReference>
<gene>
    <name evidence="1" type="ORF">KASA_0O00693G</name>
</gene>